<dbReference type="CDD" id="cd00180">
    <property type="entry name" value="PKc"/>
    <property type="match status" value="1"/>
</dbReference>
<accession>A0A4R8TAC5</accession>
<dbReference type="AlphaFoldDB" id="A0A4R8TAC5"/>
<dbReference type="PANTHER" id="PTHR24359">
    <property type="entry name" value="SERINE/THREONINE-PROTEIN KINASE SBK1"/>
    <property type="match status" value="1"/>
</dbReference>
<evidence type="ECO:0000313" key="2">
    <source>
        <dbReference type="EMBL" id="TEA14159.1"/>
    </source>
</evidence>
<dbReference type="EMBL" id="QAPF01000173">
    <property type="protein sequence ID" value="TEA14159.1"/>
    <property type="molecule type" value="Genomic_DNA"/>
</dbReference>
<comment type="caution">
    <text evidence="2">The sequence shown here is derived from an EMBL/GenBank/DDBJ whole genome shotgun (WGS) entry which is preliminary data.</text>
</comment>
<keyword evidence="2" id="KW-0808">Transferase</keyword>
<dbReference type="GO" id="GO:0004674">
    <property type="term" value="F:protein serine/threonine kinase activity"/>
    <property type="evidence" value="ECO:0007669"/>
    <property type="project" value="TreeGrafter"/>
</dbReference>
<keyword evidence="2" id="KW-0418">Kinase</keyword>
<dbReference type="InterPro" id="IPR011009">
    <property type="entry name" value="Kinase-like_dom_sf"/>
</dbReference>
<keyword evidence="3" id="KW-1185">Reference proteome</keyword>
<dbReference type="Proteomes" id="UP000295604">
    <property type="component" value="Unassembled WGS sequence"/>
</dbReference>
<gene>
    <name evidence="2" type="primary">CDKL4-0</name>
    <name evidence="2" type="ORF">C8034_v003727</name>
</gene>
<dbReference type="InterPro" id="IPR000719">
    <property type="entry name" value="Prot_kinase_dom"/>
</dbReference>
<evidence type="ECO:0000259" key="1">
    <source>
        <dbReference type="PROSITE" id="PS50011"/>
    </source>
</evidence>
<sequence length="894" mass="99814">MKLKERLLDAMVAEHYYHPQAGRTRRKFLPRDKLDSLLNTTTARKELERSMPTTPRVLRELYAGAVFNPARPRRIMFAMVVLIDGSHTIPKLLESNVTDNDLPVSLAGKNIWSSLSAALLVESVISDETTSLVEAFYATQWELLAPVFERDLVNSPILVFDAATILPFIEAPAGSEHKAPLYRGGFSTVRKVRIHEAHLNLTQGDLTPGLTYAVKQLANTDWRAFEAEVDVSRRLSKQRHPHVNGLIAAYRHGHSLNMIFPWADGDLRRFWCQNPSPVADSRLASWVVRQCQGIADTMPLFHDSFGRHGDIKPENVLWFREQDRPHGPLLKLSDFGLSMIHSADTAHGFDRLTACTAVYSAPDTARNRTASQTMDIWSLGCVFLEFVTWYGLGKSGLDMLATSRNTPSRGTRVGRNAYFEIVIDDDTGQMRSCLNAGVSKISRQIRADAQASSFINEFLNFIQYRALEPRPDARADASEVVAALKELARRAQDLVYHRPNVATFNRRLLEDDNDEYQDAFMHNLEADGILTADPSVSSLILIPVDAAMAPAAQLSWPDCTAPLTPNLIDIMQLNTQTGISVDSGYCTMPPITSSDLIYSSTNYEDAWQDTTFSYSSAYHDPAAQQKLPTVPHQSAISSEFASMEPHDGERPQLFPCPFYHHDPKKFGTKDWYACVGPGWDIHRLKQHITRRHCFKDHVCQRCFADFKTASQLTEHEVRSEASPCPSMSELDRGKIDAQKKRQLGDRQRMSHVERWRRMYQIIFQCNPVAIPSSFATATIPTQPASTDISLSQFEGSLKNQVLVGGSSAADAQTCLDMIEKCRSALTSSSVPAIPATVDWSRLIDNGQLFQITDVDGIIGDMGETLDSGPFAFDECVDGSLLLQGTQRMTLLGED</sequence>
<dbReference type="Pfam" id="PF00069">
    <property type="entry name" value="Pkinase"/>
    <property type="match status" value="1"/>
</dbReference>
<evidence type="ECO:0000313" key="3">
    <source>
        <dbReference type="Proteomes" id="UP000295604"/>
    </source>
</evidence>
<dbReference type="GO" id="GO:0005524">
    <property type="term" value="F:ATP binding"/>
    <property type="evidence" value="ECO:0007669"/>
    <property type="project" value="InterPro"/>
</dbReference>
<organism evidence="2 3">
    <name type="scientific">Colletotrichum sidae</name>
    <dbReference type="NCBI Taxonomy" id="1347389"/>
    <lineage>
        <taxon>Eukaryota</taxon>
        <taxon>Fungi</taxon>
        <taxon>Dikarya</taxon>
        <taxon>Ascomycota</taxon>
        <taxon>Pezizomycotina</taxon>
        <taxon>Sordariomycetes</taxon>
        <taxon>Hypocreomycetidae</taxon>
        <taxon>Glomerellales</taxon>
        <taxon>Glomerellaceae</taxon>
        <taxon>Colletotrichum</taxon>
        <taxon>Colletotrichum orbiculare species complex</taxon>
    </lineage>
</organism>
<reference evidence="2 3" key="1">
    <citation type="submission" date="2018-11" db="EMBL/GenBank/DDBJ databases">
        <title>Genome sequence and assembly of Colletotrichum sidae.</title>
        <authorList>
            <person name="Gan P."/>
            <person name="Shirasu K."/>
        </authorList>
    </citation>
    <scope>NUCLEOTIDE SEQUENCE [LARGE SCALE GENOMIC DNA]</scope>
    <source>
        <strain evidence="2 3">CBS 518.97</strain>
    </source>
</reference>
<proteinExistence type="predicted"/>
<dbReference type="Gene3D" id="1.10.510.10">
    <property type="entry name" value="Transferase(Phosphotransferase) domain 1"/>
    <property type="match status" value="1"/>
</dbReference>
<dbReference type="SMART" id="SM00220">
    <property type="entry name" value="S_TKc"/>
    <property type="match status" value="1"/>
</dbReference>
<feature type="domain" description="Protein kinase" evidence="1">
    <location>
        <begin position="175"/>
        <end position="487"/>
    </location>
</feature>
<dbReference type="SUPFAM" id="SSF56112">
    <property type="entry name" value="Protein kinase-like (PK-like)"/>
    <property type="match status" value="1"/>
</dbReference>
<protein>
    <submittedName>
        <fullName evidence="2">Cyclin-dependent kinase-like 4</fullName>
    </submittedName>
</protein>
<dbReference type="PANTHER" id="PTHR24359:SF1">
    <property type="entry name" value="INHIBITOR OF NUCLEAR FACTOR KAPPA-B KINASE EPSILON SUBUNIT HOMOLOG 1-RELATED"/>
    <property type="match status" value="1"/>
</dbReference>
<name>A0A4R8TAC5_9PEZI</name>
<dbReference type="PROSITE" id="PS50011">
    <property type="entry name" value="PROTEIN_KINASE_DOM"/>
    <property type="match status" value="1"/>
</dbReference>